<gene>
    <name evidence="7" type="ORF">SDC9_17460</name>
</gene>
<evidence type="ECO:0000256" key="3">
    <source>
        <dbReference type="ARBA" id="ARBA00022679"/>
    </source>
</evidence>
<dbReference type="SUPFAM" id="SSF53335">
    <property type="entry name" value="S-adenosyl-L-methionine-dependent methyltransferases"/>
    <property type="match status" value="1"/>
</dbReference>
<dbReference type="Pfam" id="PF18093">
    <property type="entry name" value="Trm5_N"/>
    <property type="match status" value="1"/>
</dbReference>
<keyword evidence="1" id="KW-0963">Cytoplasm</keyword>
<dbReference type="InterPro" id="IPR029063">
    <property type="entry name" value="SAM-dependent_MTases_sf"/>
</dbReference>
<dbReference type="PANTHER" id="PTHR23245:SF36">
    <property type="entry name" value="TRNA (GUANINE(37)-N1)-METHYLTRANSFERASE"/>
    <property type="match status" value="1"/>
</dbReference>
<protein>
    <recommendedName>
        <fullName evidence="6">SAM-dependent methyltransferase TRM5/TYW2-type domain-containing protein</fullName>
    </recommendedName>
</protein>
<evidence type="ECO:0000256" key="1">
    <source>
        <dbReference type="ARBA" id="ARBA00022490"/>
    </source>
</evidence>
<sequence length="308" mass="34546">MSEKVQQWCLQIPVREGEEARRKLIAEGKADRSLKPYVQEGYLFIPVLEETGMQAGFSPARAHEELPRHEQIGGVVILQEDDPAEAEKILAARPSTHTVLFATSPVEGEFRTKTFKVLAGKNTTETLYHEYGRRMIIDLTAAYFSARLSNERQRILSSMKEGEKVLDMFAGVGPFPVMLSGKAKLVVANDINPSAVYFLQKNIRLNRLQNVIPVLGDAMNLPRMLEPMKFDRIIMNLPFAAYGFLAGAADLAAKGAVIHLYALVEKEGEHTEDILRAFPKAHITERFLRSYSPASWHAVYDIEVGDEM</sequence>
<dbReference type="Gene3D" id="3.40.50.150">
    <property type="entry name" value="Vaccinia Virus protein VP39"/>
    <property type="match status" value="1"/>
</dbReference>
<dbReference type="InterPro" id="IPR056743">
    <property type="entry name" value="TRM5-TYW2-like_MTfase"/>
</dbReference>
<keyword evidence="3" id="KW-0808">Transferase</keyword>
<dbReference type="PANTHER" id="PTHR23245">
    <property type="entry name" value="TRNA METHYLTRANSFERASE"/>
    <property type="match status" value="1"/>
</dbReference>
<evidence type="ECO:0000259" key="6">
    <source>
        <dbReference type="PROSITE" id="PS51684"/>
    </source>
</evidence>
<name>A0A644TZR2_9ZZZZ</name>
<evidence type="ECO:0000256" key="5">
    <source>
        <dbReference type="ARBA" id="ARBA00022694"/>
    </source>
</evidence>
<dbReference type="GO" id="GO:0008175">
    <property type="term" value="F:tRNA methyltransferase activity"/>
    <property type="evidence" value="ECO:0007669"/>
    <property type="project" value="TreeGrafter"/>
</dbReference>
<dbReference type="Gene3D" id="3.30.70.2580">
    <property type="match status" value="1"/>
</dbReference>
<dbReference type="GO" id="GO:0002939">
    <property type="term" value="P:tRNA N1-guanine methylation"/>
    <property type="evidence" value="ECO:0007669"/>
    <property type="project" value="TreeGrafter"/>
</dbReference>
<accession>A0A644TZR2</accession>
<comment type="caution">
    <text evidence="7">The sequence shown here is derived from an EMBL/GenBank/DDBJ whole genome shotgun (WGS) entry which is preliminary data.</text>
</comment>
<dbReference type="EMBL" id="VSSQ01000060">
    <property type="protein sequence ID" value="MPL71682.1"/>
    <property type="molecule type" value="Genomic_DNA"/>
</dbReference>
<keyword evidence="4" id="KW-0949">S-adenosyl-L-methionine</keyword>
<dbReference type="GO" id="GO:0005737">
    <property type="term" value="C:cytoplasm"/>
    <property type="evidence" value="ECO:0007669"/>
    <property type="project" value="TreeGrafter"/>
</dbReference>
<dbReference type="PROSITE" id="PS51684">
    <property type="entry name" value="SAM_MT_TRM5_TYW2"/>
    <property type="match status" value="1"/>
</dbReference>
<dbReference type="InterPro" id="IPR030382">
    <property type="entry name" value="MeTrfase_TRM5/TYW2"/>
</dbReference>
<evidence type="ECO:0000313" key="7">
    <source>
        <dbReference type="EMBL" id="MPL71682.1"/>
    </source>
</evidence>
<dbReference type="InterPro" id="IPR040601">
    <property type="entry name" value="Trm5a/b_N"/>
</dbReference>
<evidence type="ECO:0000256" key="2">
    <source>
        <dbReference type="ARBA" id="ARBA00022603"/>
    </source>
</evidence>
<dbReference type="CDD" id="cd02440">
    <property type="entry name" value="AdoMet_MTases"/>
    <property type="match status" value="1"/>
</dbReference>
<feature type="domain" description="SAM-dependent methyltransferase TRM5/TYW2-type" evidence="6">
    <location>
        <begin position="69"/>
        <end position="306"/>
    </location>
</feature>
<dbReference type="Pfam" id="PF02475">
    <property type="entry name" value="TRM5-TYW2_MTfase"/>
    <property type="match status" value="1"/>
</dbReference>
<reference evidence="7" key="1">
    <citation type="submission" date="2019-08" db="EMBL/GenBank/DDBJ databases">
        <authorList>
            <person name="Kucharzyk K."/>
            <person name="Murdoch R.W."/>
            <person name="Higgins S."/>
            <person name="Loffler F."/>
        </authorList>
    </citation>
    <scope>NUCLEOTIDE SEQUENCE</scope>
</reference>
<organism evidence="7">
    <name type="scientific">bioreactor metagenome</name>
    <dbReference type="NCBI Taxonomy" id="1076179"/>
    <lineage>
        <taxon>unclassified sequences</taxon>
        <taxon>metagenomes</taxon>
        <taxon>ecological metagenomes</taxon>
    </lineage>
</organism>
<evidence type="ECO:0000256" key="4">
    <source>
        <dbReference type="ARBA" id="ARBA00022691"/>
    </source>
</evidence>
<dbReference type="AlphaFoldDB" id="A0A644TZR2"/>
<keyword evidence="2" id="KW-0489">Methyltransferase</keyword>
<proteinExistence type="predicted"/>
<keyword evidence="5" id="KW-0819">tRNA processing</keyword>